<dbReference type="PRINTS" id="PR00370">
    <property type="entry name" value="FMOXYGENASE"/>
</dbReference>
<dbReference type="FunFam" id="3.50.50.60:FF:000099">
    <property type="entry name" value="Flavin-containing monooxygenase"/>
    <property type="match status" value="1"/>
</dbReference>
<keyword evidence="4" id="KW-0521">NADP</keyword>
<protein>
    <recommendedName>
        <fullName evidence="6">Flavin-containing monooxygenase</fullName>
        <ecNumber evidence="6">1.-.-.-</ecNumber>
    </recommendedName>
</protein>
<dbReference type="InterPro" id="IPR020946">
    <property type="entry name" value="Flavin_mOase-like"/>
</dbReference>
<dbReference type="OrthoDB" id="66881at2759"/>
<dbReference type="InterPro" id="IPR036188">
    <property type="entry name" value="FAD/NAD-bd_sf"/>
</dbReference>
<dbReference type="FunCoup" id="A0A200PZ27">
    <property type="interactions" value="604"/>
</dbReference>
<evidence type="ECO:0000313" key="7">
    <source>
        <dbReference type="EMBL" id="OVA03482.1"/>
    </source>
</evidence>
<dbReference type="SUPFAM" id="SSF51905">
    <property type="entry name" value="FAD/NAD(P)-binding domain"/>
    <property type="match status" value="2"/>
</dbReference>
<sequence length="478" mass="54464">MAMASQILPIFAMNPLIPSNFTSRKVAVIGAGAAGLVAARELRREGHEAVVFERSDRVGGTWVYDPNVEPDPIGLDSSRTIVHSSLYESLRTNLPREIMGFRDYPFVVGKDDGKKQRDPRRFPGHREVLNYLEDFVNDFQLNELIRFETEVVHVGLVLVEDERKKWVVKYRRRMRGGDVDEVFDGVVVCNGHYTKPNIAEIPGIDAWPGKQIHSHNYRVPEPFRDQVVVSIGASASGQDISRDIARVAKEVHIASRSATNGLPMKQPGYDNMWLHSMIESAHEDGTIVFQDGSSVIVDVILHCTGYKYYFPFLETNNIVTVDDNRVGPLYKHVFPPLLAPGLSFIGLPWKVIPFPLSELQSKWVAGVLSGRILLPSQEKMLEDVEAFYLKLEAAGVPKRYTHNMADYQFEYNDWLAAECGCPPTEKWRKQMYEEASKKKKTQPETYRDEWEDQQLILQAQEDFRQYLPAELQEHANKT</sequence>
<gene>
    <name evidence="7" type="ORF">BVC80_1475g5</name>
</gene>
<evidence type="ECO:0000256" key="2">
    <source>
        <dbReference type="ARBA" id="ARBA00022630"/>
    </source>
</evidence>
<comment type="cofactor">
    <cofactor evidence="6">
        <name>FAD</name>
        <dbReference type="ChEBI" id="CHEBI:57692"/>
    </cofactor>
</comment>
<dbReference type="InParanoid" id="A0A200PZ27"/>
<comment type="caution">
    <text evidence="7">The sequence shown here is derived from an EMBL/GenBank/DDBJ whole genome shotgun (WGS) entry which is preliminary data.</text>
</comment>
<evidence type="ECO:0000313" key="8">
    <source>
        <dbReference type="Proteomes" id="UP000195402"/>
    </source>
</evidence>
<dbReference type="EMBL" id="MVGT01003683">
    <property type="protein sequence ID" value="OVA03482.1"/>
    <property type="molecule type" value="Genomic_DNA"/>
</dbReference>
<dbReference type="PANTHER" id="PTHR23023">
    <property type="entry name" value="DIMETHYLANILINE MONOOXYGENASE"/>
    <property type="match status" value="1"/>
</dbReference>
<dbReference type="OMA" id="VMIKEVN"/>
<dbReference type="AlphaFoldDB" id="A0A200PZ27"/>
<organism evidence="7 8">
    <name type="scientific">Macleaya cordata</name>
    <name type="common">Five-seeded plume-poppy</name>
    <name type="synonym">Bocconia cordata</name>
    <dbReference type="NCBI Taxonomy" id="56857"/>
    <lineage>
        <taxon>Eukaryota</taxon>
        <taxon>Viridiplantae</taxon>
        <taxon>Streptophyta</taxon>
        <taxon>Embryophyta</taxon>
        <taxon>Tracheophyta</taxon>
        <taxon>Spermatophyta</taxon>
        <taxon>Magnoliopsida</taxon>
        <taxon>Ranunculales</taxon>
        <taxon>Papaveraceae</taxon>
        <taxon>Papaveroideae</taxon>
        <taxon>Macleaya</taxon>
    </lineage>
</organism>
<dbReference type="EC" id="1.-.-.-" evidence="6"/>
<dbReference type="STRING" id="56857.A0A200PZ27"/>
<keyword evidence="8" id="KW-1185">Reference proteome</keyword>
<reference evidence="7 8" key="1">
    <citation type="journal article" date="2017" name="Mol. Plant">
        <title>The Genome of Medicinal Plant Macleaya cordata Provides New Insights into Benzylisoquinoline Alkaloids Metabolism.</title>
        <authorList>
            <person name="Liu X."/>
            <person name="Liu Y."/>
            <person name="Huang P."/>
            <person name="Ma Y."/>
            <person name="Qing Z."/>
            <person name="Tang Q."/>
            <person name="Cao H."/>
            <person name="Cheng P."/>
            <person name="Zheng Y."/>
            <person name="Yuan Z."/>
            <person name="Zhou Y."/>
            <person name="Liu J."/>
            <person name="Tang Z."/>
            <person name="Zhuo Y."/>
            <person name="Zhang Y."/>
            <person name="Yu L."/>
            <person name="Huang J."/>
            <person name="Yang P."/>
            <person name="Peng Q."/>
            <person name="Zhang J."/>
            <person name="Jiang W."/>
            <person name="Zhang Z."/>
            <person name="Lin K."/>
            <person name="Ro D.K."/>
            <person name="Chen X."/>
            <person name="Xiong X."/>
            <person name="Shang Y."/>
            <person name="Huang S."/>
            <person name="Zeng J."/>
        </authorList>
    </citation>
    <scope>NUCLEOTIDE SEQUENCE [LARGE SCALE GENOMIC DNA]</scope>
    <source>
        <strain evidence="8">cv. BLH2017</strain>
        <tissue evidence="7">Root</tissue>
    </source>
</reference>
<comment type="similarity">
    <text evidence="1 6">Belongs to the FMO family.</text>
</comment>
<dbReference type="Gene3D" id="3.50.50.60">
    <property type="entry name" value="FAD/NAD(P)-binding domain"/>
    <property type="match status" value="2"/>
</dbReference>
<evidence type="ECO:0000256" key="5">
    <source>
        <dbReference type="ARBA" id="ARBA00023002"/>
    </source>
</evidence>
<dbReference type="PIRSF" id="PIRSF000332">
    <property type="entry name" value="FMO"/>
    <property type="match status" value="1"/>
</dbReference>
<evidence type="ECO:0000256" key="6">
    <source>
        <dbReference type="RuleBase" id="RU361177"/>
    </source>
</evidence>
<dbReference type="GO" id="GO:0050661">
    <property type="term" value="F:NADP binding"/>
    <property type="evidence" value="ECO:0007669"/>
    <property type="project" value="InterPro"/>
</dbReference>
<evidence type="ECO:0000256" key="4">
    <source>
        <dbReference type="ARBA" id="ARBA00022857"/>
    </source>
</evidence>
<dbReference type="Proteomes" id="UP000195402">
    <property type="component" value="Unassembled WGS sequence"/>
</dbReference>
<evidence type="ECO:0000256" key="1">
    <source>
        <dbReference type="ARBA" id="ARBA00009183"/>
    </source>
</evidence>
<dbReference type="GO" id="GO:0004499">
    <property type="term" value="F:N,N-dimethylaniline monooxygenase activity"/>
    <property type="evidence" value="ECO:0007669"/>
    <property type="project" value="InterPro"/>
</dbReference>
<keyword evidence="6 7" id="KW-0503">Monooxygenase</keyword>
<keyword evidence="3 6" id="KW-0274">FAD</keyword>
<keyword evidence="5 6" id="KW-0560">Oxidoreductase</keyword>
<name>A0A200PZ27_MACCD</name>
<dbReference type="Pfam" id="PF00743">
    <property type="entry name" value="FMO-like"/>
    <property type="match status" value="2"/>
</dbReference>
<evidence type="ECO:0000256" key="3">
    <source>
        <dbReference type="ARBA" id="ARBA00022827"/>
    </source>
</evidence>
<dbReference type="InterPro" id="IPR050346">
    <property type="entry name" value="FMO-like"/>
</dbReference>
<keyword evidence="2 6" id="KW-0285">Flavoprotein</keyword>
<dbReference type="GO" id="GO:0050660">
    <property type="term" value="F:flavin adenine dinucleotide binding"/>
    <property type="evidence" value="ECO:0007669"/>
    <property type="project" value="InterPro"/>
</dbReference>
<dbReference type="InterPro" id="IPR000960">
    <property type="entry name" value="Flavin_mOase"/>
</dbReference>
<proteinExistence type="inferred from homology"/>
<accession>A0A200PZ27</accession>